<dbReference type="InterPro" id="IPR016024">
    <property type="entry name" value="ARM-type_fold"/>
</dbReference>
<gene>
    <name evidence="5" type="ORF">LAME_0B05358G</name>
</gene>
<evidence type="ECO:0000256" key="1">
    <source>
        <dbReference type="ARBA" id="ARBA00005724"/>
    </source>
</evidence>
<accession>A0A1G4IVK5</accession>
<dbReference type="SUPFAM" id="SSF48371">
    <property type="entry name" value="ARM repeat"/>
    <property type="match status" value="1"/>
</dbReference>
<feature type="domain" description="RNA polymerase II assembly factor Rtp1 C-terminal" evidence="4">
    <location>
        <begin position="724"/>
        <end position="837"/>
    </location>
</feature>
<dbReference type="Pfam" id="PF10363">
    <property type="entry name" value="RTP1_C1"/>
    <property type="match status" value="1"/>
</dbReference>
<comment type="similarity">
    <text evidence="1">Belongs to the Tango6 family.</text>
</comment>
<reference evidence="6" key="1">
    <citation type="submission" date="2016-03" db="EMBL/GenBank/DDBJ databases">
        <authorList>
            <person name="Devillers Hugo."/>
        </authorList>
    </citation>
    <scope>NUCLEOTIDE SEQUENCE [LARGE SCALE GENOMIC DNA]</scope>
</reference>
<dbReference type="Proteomes" id="UP000191144">
    <property type="component" value="Chromosome B"/>
</dbReference>
<dbReference type="EMBL" id="LT598478">
    <property type="protein sequence ID" value="SCU81020.1"/>
    <property type="molecule type" value="Genomic_DNA"/>
</dbReference>
<evidence type="ECO:0000313" key="6">
    <source>
        <dbReference type="Proteomes" id="UP000191144"/>
    </source>
</evidence>
<organism evidence="5 6">
    <name type="scientific">Lachancea meyersii CBS 8951</name>
    <dbReference type="NCBI Taxonomy" id="1266667"/>
    <lineage>
        <taxon>Eukaryota</taxon>
        <taxon>Fungi</taxon>
        <taxon>Dikarya</taxon>
        <taxon>Ascomycota</taxon>
        <taxon>Saccharomycotina</taxon>
        <taxon>Saccharomycetes</taxon>
        <taxon>Saccharomycetales</taxon>
        <taxon>Saccharomycetaceae</taxon>
        <taxon>Lachancea</taxon>
    </lineage>
</organism>
<evidence type="ECO:0000256" key="2">
    <source>
        <dbReference type="SAM" id="MobiDB-lite"/>
    </source>
</evidence>
<dbReference type="OrthoDB" id="39591at2759"/>
<feature type="region of interest" description="Disordered" evidence="2">
    <location>
        <begin position="1"/>
        <end position="20"/>
    </location>
</feature>
<dbReference type="InterPro" id="IPR019451">
    <property type="entry name" value="Rtp1_C1"/>
</dbReference>
<feature type="domain" description="RNA polymerase II assembly factor Rtp1 C-terminal" evidence="3">
    <location>
        <begin position="939"/>
        <end position="969"/>
    </location>
</feature>
<dbReference type="GO" id="GO:0009306">
    <property type="term" value="P:protein secretion"/>
    <property type="evidence" value="ECO:0007669"/>
    <property type="project" value="TreeGrafter"/>
</dbReference>
<feature type="compositionally biased region" description="Acidic residues" evidence="2">
    <location>
        <begin position="607"/>
        <end position="636"/>
    </location>
</feature>
<evidence type="ECO:0000313" key="5">
    <source>
        <dbReference type="EMBL" id="SCU81020.1"/>
    </source>
</evidence>
<protein>
    <submittedName>
        <fullName evidence="5">LAME_0B05358g1_1</fullName>
    </submittedName>
</protein>
<sequence>MSTDSTSQKNLQQVLDRKPDFTNDTPLDQFFDSLQSQLFSKLTDDSSVPLYEEAGLPKNDEFVAYLLKKLAELSSITLEITRCDESTARLVPISLHDMKYFDLLINLIVVHGVYANLPAGIGIPLEQRRIDSFRKTDKKFVVPRSHKPNLSTLGRVADVLYTTLLSAPVKWNTVGSLLLKGAGFTDLMTALIALQFSVDTEIAHKQSYCKMFGELENLQETYQLFSLYTLLVHTTSKLKYREFVLSQLATLPVRRNNGVISLIDFIVGVREDEEIDISKYSRVTQILTTKPRAMTSKQYFTQLFDQIYEGLTFVNKPILVSCLNNLVSELYFKNKRIIHDFLFKKISTVLYNDVRQEFSSKTLNDTMNVLLSISKNPHEELTNDLATFHFKNFYLTLWTYCMFLRRDQKLQPRSGAKEIDAPYYTVMLSLLKSYITINHAYDALESIVMNLVNFDHGDWGYKIDPETQLPYVKLLDQSRFSKDLNITSSGDTDRLQKVQQVFLDIDLAVELFADLLKLLNEPEVVKNTFLSVMNRWISSTKTDRTSQSILAEDVQSSLLVLVDLKLMEKLDQAFKNDIIRKPRDILTMIQELFELPEERSELKDNTADSDDEDSDSDDNDDDDSEDEQTNEEDDILQDPRATSVYLTLLKLLSTILSTTSKRDLLHSHDVLKSIKQSLERRPNDENAQSLVLRLRNFLENNDASKVDSEMSRSFDEFDADQETLQRAMLSVEDALPPIRANGLYELRRLIERKSPVIDLKHAIEMHARQLHDKEPFVYLNAIKGLSALCELDPTHTLDYLLEIYSGRETASKKTRTLDDILKIGEVLVNYVETQNELFGGLVAHRLVAVCLSNLQQHNSLDARARTSAMSLLGVCVETNCQAIQSDLLDILDCAVGVLRFEKSEDPEDISKLLRRGALHLLHTLMVQVGPESLPENYSLPQIASLLSYVRSNDPDYLVYEQAGALLQLIQERQHINPDSESVAKLHL</sequence>
<dbReference type="InterPro" id="IPR011989">
    <property type="entry name" value="ARM-like"/>
</dbReference>
<dbReference type="AlphaFoldDB" id="A0A1G4IVK5"/>
<feature type="compositionally biased region" description="Polar residues" evidence="2">
    <location>
        <begin position="1"/>
        <end position="13"/>
    </location>
</feature>
<dbReference type="Gene3D" id="1.25.10.10">
    <property type="entry name" value="Leucine-rich Repeat Variant"/>
    <property type="match status" value="1"/>
</dbReference>
<dbReference type="PANTHER" id="PTHR20959">
    <property type="entry name" value="TRANSPORT AND GOLGI ORGANIZATION PROTEIN 6 FAMILY MEMBER"/>
    <property type="match status" value="1"/>
</dbReference>
<dbReference type="PANTHER" id="PTHR20959:SF1">
    <property type="entry name" value="TRANSPORT AND GOLGI ORGANIZATION PROTEIN 6 HOMOLOG"/>
    <property type="match status" value="1"/>
</dbReference>
<feature type="region of interest" description="Disordered" evidence="2">
    <location>
        <begin position="599"/>
        <end position="637"/>
    </location>
</feature>
<dbReference type="Pfam" id="PF10304">
    <property type="entry name" value="RTP1_C2"/>
    <property type="match status" value="1"/>
</dbReference>
<dbReference type="InterPro" id="IPR019414">
    <property type="entry name" value="Rtp1_C2"/>
</dbReference>
<name>A0A1G4IVK5_9SACH</name>
<evidence type="ECO:0000259" key="4">
    <source>
        <dbReference type="Pfam" id="PF10363"/>
    </source>
</evidence>
<proteinExistence type="inferred from homology"/>
<evidence type="ECO:0000259" key="3">
    <source>
        <dbReference type="Pfam" id="PF10304"/>
    </source>
</evidence>
<dbReference type="InterPro" id="IPR039600">
    <property type="entry name" value="TANGO6/Rtp1"/>
</dbReference>
<keyword evidence="6" id="KW-1185">Reference proteome</keyword>